<evidence type="ECO:0000256" key="4">
    <source>
        <dbReference type="ARBA" id="ARBA00022490"/>
    </source>
</evidence>
<comment type="similarity">
    <text evidence="2 10">Belongs to the beta sliding clamp family.</text>
</comment>
<comment type="subcellular location">
    <subcellularLocation>
        <location evidence="1 10">Cytoplasm</location>
    </subcellularLocation>
</comment>
<dbReference type="InterPro" id="IPR046938">
    <property type="entry name" value="DNA_clamp_sf"/>
</dbReference>
<keyword evidence="9" id="KW-0238">DNA-binding</keyword>
<dbReference type="EMBL" id="MBEW02000006">
    <property type="protein sequence ID" value="RDY21556.1"/>
    <property type="molecule type" value="Genomic_DNA"/>
</dbReference>
<dbReference type="SMART" id="SM00480">
    <property type="entry name" value="POL3Bc"/>
    <property type="match status" value="1"/>
</dbReference>
<evidence type="ECO:0000256" key="5">
    <source>
        <dbReference type="ARBA" id="ARBA00022679"/>
    </source>
</evidence>
<dbReference type="GO" id="GO:0009360">
    <property type="term" value="C:DNA polymerase III complex"/>
    <property type="evidence" value="ECO:0007669"/>
    <property type="project" value="InterPro"/>
</dbReference>
<dbReference type="PIRSF" id="PIRSF000804">
    <property type="entry name" value="DNA_pol_III_b"/>
    <property type="match status" value="1"/>
</dbReference>
<evidence type="ECO:0000256" key="1">
    <source>
        <dbReference type="ARBA" id="ARBA00004496"/>
    </source>
</evidence>
<dbReference type="Pfam" id="PF02767">
    <property type="entry name" value="DNA_pol3_beta_2"/>
    <property type="match status" value="1"/>
</dbReference>
<comment type="function">
    <text evidence="10">Confers DNA tethering and processivity to DNA polymerases and other proteins. Acts as a clamp, forming a ring around DNA (a reaction catalyzed by the clamp-loading complex) which diffuses in an ATP-independent manner freely and bidirectionally along dsDNA. Initially characterized for its ability to contact the catalytic subunit of DNA polymerase III (Pol III), a complex, multichain enzyme responsible for most of the replicative synthesis in bacteria; Pol III exhibits 3'-5' exonuclease proofreading activity. The beta chain is required for initiation of replication as well as for processivity of DNA replication.</text>
</comment>
<evidence type="ECO:0000256" key="2">
    <source>
        <dbReference type="ARBA" id="ARBA00010752"/>
    </source>
</evidence>
<evidence type="ECO:0000259" key="13">
    <source>
        <dbReference type="Pfam" id="PF02768"/>
    </source>
</evidence>
<keyword evidence="6 10" id="KW-0548">Nucleotidyltransferase</keyword>
<dbReference type="PANTHER" id="PTHR30478">
    <property type="entry name" value="DNA POLYMERASE III SUBUNIT BETA"/>
    <property type="match status" value="1"/>
</dbReference>
<protein>
    <recommendedName>
        <fullName evidence="3 10">Beta sliding clamp</fullName>
    </recommendedName>
</protein>
<dbReference type="Pfam" id="PF00712">
    <property type="entry name" value="DNA_pol3_beta"/>
    <property type="match status" value="1"/>
</dbReference>
<evidence type="ECO:0000256" key="7">
    <source>
        <dbReference type="ARBA" id="ARBA00022705"/>
    </source>
</evidence>
<keyword evidence="5 10" id="KW-0808">Transferase</keyword>
<evidence type="ECO:0000313" key="16">
    <source>
        <dbReference type="Proteomes" id="UP000093352"/>
    </source>
</evidence>
<dbReference type="GO" id="GO:0006271">
    <property type="term" value="P:DNA strand elongation involved in DNA replication"/>
    <property type="evidence" value="ECO:0007669"/>
    <property type="project" value="TreeGrafter"/>
</dbReference>
<reference evidence="14" key="2">
    <citation type="submission" date="2018-07" db="EMBL/GenBank/DDBJ databases">
        <authorList>
            <person name="Quirk P.G."/>
            <person name="Krulwich T.A."/>
        </authorList>
    </citation>
    <scope>NUCLEOTIDE SEQUENCE</scope>
    <source>
        <strain evidence="14">CCRI-22567</strain>
    </source>
</reference>
<keyword evidence="16" id="KW-1185">Reference proteome</keyword>
<dbReference type="GO" id="GO:0003677">
    <property type="term" value="F:DNA binding"/>
    <property type="evidence" value="ECO:0007669"/>
    <property type="project" value="UniProtKB-UniRule"/>
</dbReference>
<keyword evidence="8 10" id="KW-0239">DNA-directed DNA polymerase</keyword>
<dbReference type="GO" id="GO:0005737">
    <property type="term" value="C:cytoplasm"/>
    <property type="evidence" value="ECO:0007669"/>
    <property type="project" value="UniProtKB-SubCell"/>
</dbReference>
<dbReference type="STRING" id="1871336.BBG48_01870"/>
<dbReference type="GO" id="GO:0003887">
    <property type="term" value="F:DNA-directed DNA polymerase activity"/>
    <property type="evidence" value="ECO:0007669"/>
    <property type="project" value="UniProtKB-UniRule"/>
</dbReference>
<dbReference type="RefSeq" id="WP_068912332.1">
    <property type="nucleotide sequence ID" value="NZ_MBEW02000006.1"/>
</dbReference>
<gene>
    <name evidence="14" type="primary">dnaN</name>
    <name evidence="14" type="ORF">BBG48_004185</name>
    <name evidence="15" type="ORF">FL857_08965</name>
</gene>
<dbReference type="NCBIfam" id="TIGR00663">
    <property type="entry name" value="dnan"/>
    <property type="match status" value="1"/>
</dbReference>
<keyword evidence="4 10" id="KW-0963">Cytoplasm</keyword>
<dbReference type="InterPro" id="IPR022637">
    <property type="entry name" value="DNA_polIII_beta_cen"/>
</dbReference>
<dbReference type="InterPro" id="IPR022634">
    <property type="entry name" value="DNA_polIII_beta_N"/>
</dbReference>
<evidence type="ECO:0000256" key="8">
    <source>
        <dbReference type="ARBA" id="ARBA00022932"/>
    </source>
</evidence>
<dbReference type="PANTHER" id="PTHR30478:SF0">
    <property type="entry name" value="BETA SLIDING CLAMP"/>
    <property type="match status" value="1"/>
</dbReference>
<evidence type="ECO:0000256" key="6">
    <source>
        <dbReference type="ARBA" id="ARBA00022695"/>
    </source>
</evidence>
<dbReference type="GO" id="GO:0008408">
    <property type="term" value="F:3'-5' exonuclease activity"/>
    <property type="evidence" value="ECO:0007669"/>
    <property type="project" value="InterPro"/>
</dbReference>
<dbReference type="Proteomes" id="UP000093352">
    <property type="component" value="Unassembled WGS sequence"/>
</dbReference>
<evidence type="ECO:0000313" key="17">
    <source>
        <dbReference type="Proteomes" id="UP000319424"/>
    </source>
</evidence>
<dbReference type="Gene3D" id="3.10.150.10">
    <property type="entry name" value="DNA Polymerase III, subunit A, domain 2"/>
    <property type="match status" value="1"/>
</dbReference>
<feature type="domain" description="DNA polymerase III beta sliding clamp N-terminal" evidence="11">
    <location>
        <begin position="1"/>
        <end position="118"/>
    </location>
</feature>
<sequence>MKFNIQRNELIRAINMVVRAVSTKTSMEILKGILFELDNNTLTLTTNNLQMSIQTTLPCQIYETGKFIIDAKMINDIVRKLEEDTIHFSIVETTDLIEVRCKNSKFNIKYVKYEDFPMPSYIDENSFVKIDAQKLKNQILKTGYAISGNNPNPIYQSHFMKIDYGKINMFSIDGFRIVIMNQDYDDMSYDDKRFILQGQSMIEISKIIEDKDEFIKFGYDDRHICFMTENTIITTNLVTGKFLETSDFLPKESDFKSIAKIKLSDFKSAVERVALMSSNKLIKFSTKDFLMNIESRNDAVGDAKEIVDINLEGSDFEIAFNGDFILDAIRYIDEEYININIVDSLSPCVITPENNKNYQNVVLPVRMR</sequence>
<evidence type="ECO:0000256" key="9">
    <source>
        <dbReference type="ARBA" id="ARBA00023125"/>
    </source>
</evidence>
<evidence type="ECO:0000313" key="14">
    <source>
        <dbReference type="EMBL" id="RDY21556.1"/>
    </source>
</evidence>
<dbReference type="OrthoDB" id="8421503at2"/>
<dbReference type="AlphaFoldDB" id="A0A371IM93"/>
<comment type="subunit">
    <text evidence="10">Forms a ring-shaped head-to-tail homodimer around DNA.</text>
</comment>
<dbReference type="Gene3D" id="3.70.10.10">
    <property type="match status" value="1"/>
</dbReference>
<evidence type="ECO:0000259" key="12">
    <source>
        <dbReference type="Pfam" id="PF02767"/>
    </source>
</evidence>
<reference evidence="14 16" key="1">
    <citation type="journal article" date="2016" name="Genome Announc.">
        <title>Draft Genome Sequence of Criibacterium bergeronii gen. nov., sp. nov., Strain CCRI-22567T, Isolated from a Vaginal Sample from a Woman with Bacterial Vaginosis.</title>
        <authorList>
            <person name="Maheux A.F."/>
            <person name="Berube E."/>
            <person name="Boudreau D.K."/>
            <person name="Raymond F."/>
            <person name="Corbeil J."/>
            <person name="Roy P.H."/>
            <person name="Boissinot M."/>
            <person name="Omar R.F."/>
        </authorList>
    </citation>
    <scope>NUCLEOTIDE SEQUENCE [LARGE SCALE GENOMIC DNA]</scope>
    <source>
        <strain evidence="14 16">CCRI-22567</strain>
    </source>
</reference>
<accession>A0A371IM93</accession>
<reference evidence="15 17" key="3">
    <citation type="submission" date="2019-07" db="EMBL/GenBank/DDBJ databases">
        <title>Criibacterium bergeronii gen. nov., sp. nov. isolated from human clinical samples.</title>
        <authorList>
            <person name="Maheux A.F."/>
            <person name="Boudreau D.K."/>
            <person name="Berube E."/>
            <person name="Brodeur S."/>
            <person name="Bernard K.A."/>
            <person name="Abed J.Y."/>
            <person name="Ducrey E."/>
            <person name="Guay E.F."/>
            <person name="Raymond F."/>
            <person name="Corbeil J."/>
            <person name="Domingo M.-C."/>
            <person name="Roy P.H."/>
            <person name="Boissinot M."/>
            <person name="Tocheva E.I."/>
            <person name="Omar R.F."/>
        </authorList>
    </citation>
    <scope>NUCLEOTIDE SEQUENCE [LARGE SCALE GENOMIC DNA]</scope>
    <source>
        <strain evidence="15 17">CCRI-24246</strain>
    </source>
</reference>
<evidence type="ECO:0000313" key="15">
    <source>
        <dbReference type="EMBL" id="TRW24204.1"/>
    </source>
</evidence>
<dbReference type="EMBL" id="VJXW01000014">
    <property type="protein sequence ID" value="TRW24204.1"/>
    <property type="molecule type" value="Genomic_DNA"/>
</dbReference>
<dbReference type="InterPro" id="IPR022635">
    <property type="entry name" value="DNA_polIII_beta_C"/>
</dbReference>
<organism evidence="14 16">
    <name type="scientific">Criibacterium bergeronii</name>
    <dbReference type="NCBI Taxonomy" id="1871336"/>
    <lineage>
        <taxon>Bacteria</taxon>
        <taxon>Bacillati</taxon>
        <taxon>Bacillota</taxon>
        <taxon>Clostridia</taxon>
        <taxon>Peptostreptococcales</taxon>
        <taxon>Filifactoraceae</taxon>
        <taxon>Criibacterium</taxon>
    </lineage>
</organism>
<comment type="caution">
    <text evidence="14">The sequence shown here is derived from an EMBL/GenBank/DDBJ whole genome shotgun (WGS) entry which is preliminary data.</text>
</comment>
<evidence type="ECO:0000256" key="3">
    <source>
        <dbReference type="ARBA" id="ARBA00021035"/>
    </source>
</evidence>
<dbReference type="SUPFAM" id="SSF55979">
    <property type="entry name" value="DNA clamp"/>
    <property type="match status" value="3"/>
</dbReference>
<dbReference type="Proteomes" id="UP000319424">
    <property type="component" value="Unassembled WGS sequence"/>
</dbReference>
<feature type="domain" description="DNA polymerase III beta sliding clamp central" evidence="12">
    <location>
        <begin position="130"/>
        <end position="242"/>
    </location>
</feature>
<proteinExistence type="inferred from homology"/>
<name>A0A371IM93_9FIRM</name>
<evidence type="ECO:0000259" key="11">
    <source>
        <dbReference type="Pfam" id="PF00712"/>
    </source>
</evidence>
<evidence type="ECO:0000256" key="10">
    <source>
        <dbReference type="PIRNR" id="PIRNR000804"/>
    </source>
</evidence>
<feature type="domain" description="DNA polymerase III beta sliding clamp C-terminal" evidence="13">
    <location>
        <begin position="249"/>
        <end position="366"/>
    </location>
</feature>
<keyword evidence="7 10" id="KW-0235">DNA replication</keyword>
<dbReference type="InterPro" id="IPR001001">
    <property type="entry name" value="DNA_polIII_beta"/>
</dbReference>
<dbReference type="Pfam" id="PF02768">
    <property type="entry name" value="DNA_pol3_beta_3"/>
    <property type="match status" value="1"/>
</dbReference>